<accession>A0A516RLQ2</accession>
<keyword evidence="1" id="KW-0812">Transmembrane</keyword>
<feature type="transmembrane region" description="Helical" evidence="1">
    <location>
        <begin position="12"/>
        <end position="30"/>
    </location>
</feature>
<dbReference type="Proteomes" id="UP000316806">
    <property type="component" value="Chromosome"/>
</dbReference>
<sequence>MRPWRLLPTPTGAPFTFGYAVVLLVTSLVAEHADPSVISSMHQGSSTDVAHLADRPVFVLLASALWIAGGITSPYAIGFLFVLTALERRVGALRAAGVFVLGHVVATLATEIPVGLSVLVGHLPGTSLHRLDYGISFGVAASVGALAGVLVPWLRWVVLAGFGWVLVEDLIAFTDPMTNWGHLLALAVGVATWPLLRSPQGRGGVA</sequence>
<keyword evidence="1" id="KW-1133">Transmembrane helix</keyword>
<dbReference type="EMBL" id="CP040916">
    <property type="protein sequence ID" value="QDQ16578.1"/>
    <property type="molecule type" value="Genomic_DNA"/>
</dbReference>
<keyword evidence="1" id="KW-0472">Membrane</keyword>
<feature type="transmembrane region" description="Helical" evidence="1">
    <location>
        <begin position="57"/>
        <end position="86"/>
    </location>
</feature>
<gene>
    <name evidence="2" type="ORF">FH965_26355</name>
</gene>
<reference evidence="2 3" key="1">
    <citation type="journal article" date="2019" name="J. Ind. Microbiol. Biotechnol.">
        <title>The complete genomic sequence of Streptomyces spectabilis NRRL-2792 and identification of secondary metabolite biosynthetic gene clusters.</title>
        <authorList>
            <person name="Sinha A."/>
            <person name="Phillips-Salemka S."/>
            <person name="Niraula T.A."/>
            <person name="Short K.A."/>
            <person name="Niraula N.P."/>
        </authorList>
    </citation>
    <scope>NUCLEOTIDE SEQUENCE [LARGE SCALE GENOMIC DNA]</scope>
    <source>
        <strain evidence="2 3">NRRL 2792</strain>
    </source>
</reference>
<organism evidence="2 3">
    <name type="scientific">Streptomyces spectabilis</name>
    <dbReference type="NCBI Taxonomy" id="68270"/>
    <lineage>
        <taxon>Bacteria</taxon>
        <taxon>Bacillati</taxon>
        <taxon>Actinomycetota</taxon>
        <taxon>Actinomycetes</taxon>
        <taxon>Kitasatosporales</taxon>
        <taxon>Streptomycetaceae</taxon>
        <taxon>Streptomyces</taxon>
    </lineage>
</organism>
<evidence type="ECO:0000256" key="1">
    <source>
        <dbReference type="SAM" id="Phobius"/>
    </source>
</evidence>
<proteinExistence type="predicted"/>
<feature type="transmembrane region" description="Helical" evidence="1">
    <location>
        <begin position="98"/>
        <end position="121"/>
    </location>
</feature>
<name>A0A516RLQ2_STRST</name>
<protein>
    <submittedName>
        <fullName evidence="2">Uncharacterized protein</fullName>
    </submittedName>
</protein>
<evidence type="ECO:0000313" key="3">
    <source>
        <dbReference type="Proteomes" id="UP000316806"/>
    </source>
</evidence>
<dbReference type="Pfam" id="PF20401">
    <property type="entry name" value="Rhomboid_2"/>
    <property type="match status" value="1"/>
</dbReference>
<dbReference type="InterPro" id="IPR046862">
    <property type="entry name" value="Rhomboid_2"/>
</dbReference>
<feature type="transmembrane region" description="Helical" evidence="1">
    <location>
        <begin position="133"/>
        <end position="151"/>
    </location>
</feature>
<dbReference type="AlphaFoldDB" id="A0A516RLQ2"/>
<evidence type="ECO:0000313" key="2">
    <source>
        <dbReference type="EMBL" id="QDQ16578.1"/>
    </source>
</evidence>